<gene>
    <name evidence="2" type="ORF">ACIBP5_38205</name>
</gene>
<dbReference type="SUPFAM" id="SSF82607">
    <property type="entry name" value="YbaB-like"/>
    <property type="match status" value="1"/>
</dbReference>
<accession>A0ABW8AGB6</accession>
<keyword evidence="1" id="KW-0175">Coiled coil</keyword>
<comment type="caution">
    <text evidence="2">The sequence shown here is derived from an EMBL/GenBank/DDBJ whole genome shotgun (WGS) entry which is preliminary data.</text>
</comment>
<evidence type="ECO:0000256" key="1">
    <source>
        <dbReference type="SAM" id="Coils"/>
    </source>
</evidence>
<organism evidence="2 3">
    <name type="scientific">Nonomuraea indica</name>
    <dbReference type="NCBI Taxonomy" id="1581193"/>
    <lineage>
        <taxon>Bacteria</taxon>
        <taxon>Bacillati</taxon>
        <taxon>Actinomycetota</taxon>
        <taxon>Actinomycetes</taxon>
        <taxon>Streptosporangiales</taxon>
        <taxon>Streptosporangiaceae</taxon>
        <taxon>Nonomuraea</taxon>
    </lineage>
</organism>
<name>A0ABW8AGB6_9ACTN</name>
<sequence>MTGQPSFDPGNFHLEDLDRIADEAKGAMDRLAKAENELADVRGRGAGANGLITVVIDSKGLLETLDMNPRVMRLESHVLAEETASAFRAAQEDAQRRTREVLSETVGEKLPHGSVTMADMETRLLGLMTSGAMTKWLDTHT</sequence>
<reference evidence="2 3" key="1">
    <citation type="submission" date="2024-10" db="EMBL/GenBank/DDBJ databases">
        <title>The Natural Products Discovery Center: Release of the First 8490 Sequenced Strains for Exploring Actinobacteria Biosynthetic Diversity.</title>
        <authorList>
            <person name="Kalkreuter E."/>
            <person name="Kautsar S.A."/>
            <person name="Yang D."/>
            <person name="Bader C.D."/>
            <person name="Teijaro C.N."/>
            <person name="Fluegel L."/>
            <person name="Davis C.M."/>
            <person name="Simpson J.R."/>
            <person name="Lauterbach L."/>
            <person name="Steele A.D."/>
            <person name="Gui C."/>
            <person name="Meng S."/>
            <person name="Li G."/>
            <person name="Viehrig K."/>
            <person name="Ye F."/>
            <person name="Su P."/>
            <person name="Kiefer A.F."/>
            <person name="Nichols A."/>
            <person name="Cepeda A.J."/>
            <person name="Yan W."/>
            <person name="Fan B."/>
            <person name="Jiang Y."/>
            <person name="Adhikari A."/>
            <person name="Zheng C.-J."/>
            <person name="Schuster L."/>
            <person name="Cowan T.M."/>
            <person name="Smanski M.J."/>
            <person name="Chevrette M.G."/>
            <person name="De Carvalho L.P.S."/>
            <person name="Shen B."/>
        </authorList>
    </citation>
    <scope>NUCLEOTIDE SEQUENCE [LARGE SCALE GENOMIC DNA]</scope>
    <source>
        <strain evidence="2 3">NPDC049503</strain>
    </source>
</reference>
<proteinExistence type="predicted"/>
<dbReference type="Pfam" id="PF02575">
    <property type="entry name" value="YbaB_DNA_bd"/>
    <property type="match status" value="1"/>
</dbReference>
<dbReference type="RefSeq" id="WP_397026338.1">
    <property type="nucleotide sequence ID" value="NZ_JBITMB010000020.1"/>
</dbReference>
<evidence type="ECO:0000313" key="2">
    <source>
        <dbReference type="EMBL" id="MFI7445833.1"/>
    </source>
</evidence>
<dbReference type="Gene3D" id="3.30.1310.10">
    <property type="entry name" value="Nucleoid-associated protein YbaB-like domain"/>
    <property type="match status" value="1"/>
</dbReference>
<protein>
    <submittedName>
        <fullName evidence="2">YbaB/EbfC family nucleoid-associated protein</fullName>
    </submittedName>
</protein>
<feature type="coiled-coil region" evidence="1">
    <location>
        <begin position="14"/>
        <end position="44"/>
    </location>
</feature>
<dbReference type="Proteomes" id="UP001612928">
    <property type="component" value="Unassembled WGS sequence"/>
</dbReference>
<keyword evidence="3" id="KW-1185">Reference proteome</keyword>
<dbReference type="EMBL" id="JBITMB010000020">
    <property type="protein sequence ID" value="MFI7445833.1"/>
    <property type="molecule type" value="Genomic_DNA"/>
</dbReference>
<dbReference type="InterPro" id="IPR004401">
    <property type="entry name" value="YbaB/EbfC"/>
</dbReference>
<evidence type="ECO:0000313" key="3">
    <source>
        <dbReference type="Proteomes" id="UP001612928"/>
    </source>
</evidence>
<dbReference type="InterPro" id="IPR036894">
    <property type="entry name" value="YbaB-like_sf"/>
</dbReference>